<feature type="transmembrane region" description="Helical" evidence="7">
    <location>
        <begin position="96"/>
        <end position="112"/>
    </location>
</feature>
<feature type="transmembrane region" description="Helical" evidence="7">
    <location>
        <begin position="46"/>
        <end position="67"/>
    </location>
</feature>
<dbReference type="PRINTS" id="PR00344">
    <property type="entry name" value="BCTRLSENSOR"/>
</dbReference>
<keyword evidence="7" id="KW-0812">Transmembrane</keyword>
<dbReference type="OrthoDB" id="9757990at2"/>
<dbReference type="EC" id="2.7.13.3" evidence="3"/>
<evidence type="ECO:0000259" key="8">
    <source>
        <dbReference type="PROSITE" id="PS50109"/>
    </source>
</evidence>
<dbReference type="SMART" id="SM00388">
    <property type="entry name" value="HisKA"/>
    <property type="match status" value="1"/>
</dbReference>
<feature type="transmembrane region" description="Helical" evidence="7">
    <location>
        <begin position="119"/>
        <end position="136"/>
    </location>
</feature>
<name>A0A3L7IX51_9MICO</name>
<evidence type="ECO:0000313" key="10">
    <source>
        <dbReference type="Proteomes" id="UP000282460"/>
    </source>
</evidence>
<dbReference type="PROSITE" id="PS50109">
    <property type="entry name" value="HIS_KIN"/>
    <property type="match status" value="1"/>
</dbReference>
<dbReference type="Pfam" id="PF02518">
    <property type="entry name" value="HATPase_c"/>
    <property type="match status" value="1"/>
</dbReference>
<dbReference type="InterPro" id="IPR003661">
    <property type="entry name" value="HisK_dim/P_dom"/>
</dbReference>
<organism evidence="9 10">
    <name type="scientific">Mycetocola zhadangensis</name>
    <dbReference type="NCBI Taxonomy" id="1164595"/>
    <lineage>
        <taxon>Bacteria</taxon>
        <taxon>Bacillati</taxon>
        <taxon>Actinomycetota</taxon>
        <taxon>Actinomycetes</taxon>
        <taxon>Micrococcales</taxon>
        <taxon>Microbacteriaceae</taxon>
        <taxon>Mycetocola</taxon>
    </lineage>
</organism>
<dbReference type="InterPro" id="IPR036890">
    <property type="entry name" value="HATPase_C_sf"/>
</dbReference>
<feature type="domain" description="Histidine kinase" evidence="8">
    <location>
        <begin position="330"/>
        <end position="544"/>
    </location>
</feature>
<dbReference type="SUPFAM" id="SSF55874">
    <property type="entry name" value="ATPase domain of HSP90 chaperone/DNA topoisomerase II/histidine kinase"/>
    <property type="match status" value="1"/>
</dbReference>
<dbReference type="RefSeq" id="WP_121660053.1">
    <property type="nucleotide sequence ID" value="NZ_BMEK01000003.1"/>
</dbReference>
<dbReference type="SUPFAM" id="SSF47384">
    <property type="entry name" value="Homodimeric domain of signal transducing histidine kinase"/>
    <property type="match status" value="1"/>
</dbReference>
<dbReference type="GO" id="GO:0000155">
    <property type="term" value="F:phosphorelay sensor kinase activity"/>
    <property type="evidence" value="ECO:0007669"/>
    <property type="project" value="InterPro"/>
</dbReference>
<dbReference type="InterPro" id="IPR035965">
    <property type="entry name" value="PAS-like_dom_sf"/>
</dbReference>
<protein>
    <recommendedName>
        <fullName evidence="3">histidine kinase</fullName>
        <ecNumber evidence="3">2.7.13.3</ecNumber>
    </recommendedName>
</protein>
<dbReference type="Pfam" id="PF00512">
    <property type="entry name" value="HisKA"/>
    <property type="match status" value="1"/>
</dbReference>
<keyword evidence="10" id="KW-1185">Reference proteome</keyword>
<dbReference type="CDD" id="cd00075">
    <property type="entry name" value="HATPase"/>
    <property type="match status" value="1"/>
</dbReference>
<evidence type="ECO:0000256" key="5">
    <source>
        <dbReference type="ARBA" id="ARBA00022777"/>
    </source>
</evidence>
<evidence type="ECO:0000256" key="6">
    <source>
        <dbReference type="ARBA" id="ARBA00023012"/>
    </source>
</evidence>
<dbReference type="AlphaFoldDB" id="A0A3L7IX51"/>
<feature type="transmembrane region" description="Helical" evidence="7">
    <location>
        <begin position="20"/>
        <end position="40"/>
    </location>
</feature>
<proteinExistence type="predicted"/>
<dbReference type="EMBL" id="RCWJ01000003">
    <property type="protein sequence ID" value="RLQ82750.1"/>
    <property type="molecule type" value="Genomic_DNA"/>
</dbReference>
<dbReference type="InterPro" id="IPR004358">
    <property type="entry name" value="Sig_transdc_His_kin-like_C"/>
</dbReference>
<keyword evidence="4" id="KW-0597">Phosphoprotein</keyword>
<evidence type="ECO:0000256" key="2">
    <source>
        <dbReference type="ARBA" id="ARBA00004236"/>
    </source>
</evidence>
<dbReference type="SMART" id="SM00387">
    <property type="entry name" value="HATPase_c"/>
    <property type="match status" value="1"/>
</dbReference>
<dbReference type="InterPro" id="IPR003594">
    <property type="entry name" value="HATPase_dom"/>
</dbReference>
<dbReference type="PANTHER" id="PTHR43547:SF2">
    <property type="entry name" value="HYBRID SIGNAL TRANSDUCTION HISTIDINE KINASE C"/>
    <property type="match status" value="1"/>
</dbReference>
<dbReference type="GO" id="GO:0005886">
    <property type="term" value="C:plasma membrane"/>
    <property type="evidence" value="ECO:0007669"/>
    <property type="project" value="UniProtKB-SubCell"/>
</dbReference>
<comment type="catalytic activity">
    <reaction evidence="1">
        <text>ATP + protein L-histidine = ADP + protein N-phospho-L-histidine.</text>
        <dbReference type="EC" id="2.7.13.3"/>
    </reaction>
</comment>
<evidence type="ECO:0000256" key="7">
    <source>
        <dbReference type="SAM" id="Phobius"/>
    </source>
</evidence>
<keyword evidence="5 9" id="KW-0418">Kinase</keyword>
<dbReference type="InterPro" id="IPR005467">
    <property type="entry name" value="His_kinase_dom"/>
</dbReference>
<dbReference type="InterPro" id="IPR036097">
    <property type="entry name" value="HisK_dim/P_sf"/>
</dbReference>
<evidence type="ECO:0000313" key="9">
    <source>
        <dbReference type="EMBL" id="RLQ82750.1"/>
    </source>
</evidence>
<dbReference type="Proteomes" id="UP000282460">
    <property type="component" value="Unassembled WGS sequence"/>
</dbReference>
<feature type="transmembrane region" description="Helical" evidence="7">
    <location>
        <begin position="151"/>
        <end position="168"/>
    </location>
</feature>
<comment type="subcellular location">
    <subcellularLocation>
        <location evidence="2">Cell membrane</location>
    </subcellularLocation>
</comment>
<evidence type="ECO:0000256" key="1">
    <source>
        <dbReference type="ARBA" id="ARBA00000085"/>
    </source>
</evidence>
<gene>
    <name evidence="9" type="ORF">D9V28_12425</name>
</gene>
<keyword evidence="7" id="KW-1133">Transmembrane helix</keyword>
<dbReference type="SUPFAM" id="SSF55785">
    <property type="entry name" value="PYP-like sensor domain (PAS domain)"/>
    <property type="match status" value="1"/>
</dbReference>
<comment type="caution">
    <text evidence="9">The sequence shown here is derived from an EMBL/GenBank/DDBJ whole genome shotgun (WGS) entry which is preliminary data.</text>
</comment>
<reference evidence="9 10" key="1">
    <citation type="submission" date="2018-10" db="EMBL/GenBank/DDBJ databases">
        <authorList>
            <person name="Li J."/>
        </authorList>
    </citation>
    <scope>NUCLEOTIDE SEQUENCE [LARGE SCALE GENOMIC DNA]</scope>
    <source>
        <strain evidence="9 10">ZD1-4</strain>
    </source>
</reference>
<keyword evidence="7" id="KW-0472">Membrane</keyword>
<sequence length="544" mass="57803">MSPRRSAELGSPWLGFHPGVVIQVADVLIVAGCVLLALLIDPAVLATPAFAVAITILGIATVFAFLLGRTDSDLLYLVPVLDMLALIVMRQVPDQHIHAIGFLAILPALWLGWSGRPSLAALAVVLSLGLVEIPGVNDHSALTLELALRDFLTPTVVLVAAASTCVAARRTNASIRSLVEQEKTTAASLEREKSTSQLLDRILDTVDTGILSYDANGTQILANRTVQKHPVIEISGLTPLELEQQGYMLEADRVTPVLANDGLISRALRGDEYSNRIIWITVPGAPQHALSVSARPVLGPDRAFAGTVIAIDDVTAYLEAISAKDSFVSSISHEFRTPLASIVGYLELTLDDPAVTDGTRESLEVIERNANRLQQLVSDLLAEAGRERGAVKLERELADVSVLCAEVVERCATAARAAGVHLTVEADEPAMAVIDQRRIAQAVNNLISNALKFSPPGGTATVTVDTDSEWVRIVVQDSGTGVPVDEMKALASPFYRPTQAGEQFPGVGLALVVIKGLIEAHRGTLSFSTTPGPGTTVTVLLPVR</sequence>
<keyword evidence="5 9" id="KW-0808">Transferase</keyword>
<accession>A0A3L7IX51</accession>
<dbReference type="Gene3D" id="1.10.287.130">
    <property type="match status" value="1"/>
</dbReference>
<keyword evidence="6" id="KW-0902">Two-component regulatory system</keyword>
<evidence type="ECO:0000256" key="3">
    <source>
        <dbReference type="ARBA" id="ARBA00012438"/>
    </source>
</evidence>
<dbReference type="CDD" id="cd00082">
    <property type="entry name" value="HisKA"/>
    <property type="match status" value="1"/>
</dbReference>
<dbReference type="PANTHER" id="PTHR43547">
    <property type="entry name" value="TWO-COMPONENT HISTIDINE KINASE"/>
    <property type="match status" value="1"/>
</dbReference>
<evidence type="ECO:0000256" key="4">
    <source>
        <dbReference type="ARBA" id="ARBA00022553"/>
    </source>
</evidence>
<dbReference type="Gene3D" id="3.30.565.10">
    <property type="entry name" value="Histidine kinase-like ATPase, C-terminal domain"/>
    <property type="match status" value="1"/>
</dbReference>
<dbReference type="Gene3D" id="3.30.450.20">
    <property type="entry name" value="PAS domain"/>
    <property type="match status" value="1"/>
</dbReference>
<feature type="transmembrane region" description="Helical" evidence="7">
    <location>
        <begin position="74"/>
        <end position="90"/>
    </location>
</feature>